<dbReference type="EMBL" id="MN740394">
    <property type="protein sequence ID" value="QHU04192.1"/>
    <property type="molecule type" value="Genomic_DNA"/>
</dbReference>
<accession>A0A6C0JEX6</accession>
<name>A0A6C0JEX6_9ZZZZ</name>
<protein>
    <submittedName>
        <fullName evidence="2">Uncharacterized protein</fullName>
    </submittedName>
</protein>
<evidence type="ECO:0000313" key="2">
    <source>
        <dbReference type="EMBL" id="QHU04192.1"/>
    </source>
</evidence>
<organism evidence="2">
    <name type="scientific">viral metagenome</name>
    <dbReference type="NCBI Taxonomy" id="1070528"/>
    <lineage>
        <taxon>unclassified sequences</taxon>
        <taxon>metagenomes</taxon>
        <taxon>organismal metagenomes</taxon>
    </lineage>
</organism>
<sequence length="137" mass="15480">MEVETDTTMLNLENSDNSEVEEIKLVEQDNTKNVSITSKILDSLKNKWYYFHYKFMNLVACTINTGENINNIKEPLIIEKEPEEPSVSVAEPEPTPEVVVEQPVSEPEPTPEVVAEESLPIATPVVVEQPITLEERI</sequence>
<proteinExistence type="predicted"/>
<feature type="compositionally biased region" description="Low complexity" evidence="1">
    <location>
        <begin position="85"/>
        <end position="117"/>
    </location>
</feature>
<evidence type="ECO:0000256" key="1">
    <source>
        <dbReference type="SAM" id="MobiDB-lite"/>
    </source>
</evidence>
<reference evidence="2" key="1">
    <citation type="journal article" date="2020" name="Nature">
        <title>Giant virus diversity and host interactions through global metagenomics.</title>
        <authorList>
            <person name="Schulz F."/>
            <person name="Roux S."/>
            <person name="Paez-Espino D."/>
            <person name="Jungbluth S."/>
            <person name="Walsh D.A."/>
            <person name="Denef V.J."/>
            <person name="McMahon K.D."/>
            <person name="Konstantinidis K.T."/>
            <person name="Eloe-Fadrosh E.A."/>
            <person name="Kyrpides N.C."/>
            <person name="Woyke T."/>
        </authorList>
    </citation>
    <scope>NUCLEOTIDE SEQUENCE</scope>
    <source>
        <strain evidence="2">GVMAG-M-3300027708-39</strain>
    </source>
</reference>
<dbReference type="AlphaFoldDB" id="A0A6C0JEX6"/>
<feature type="region of interest" description="Disordered" evidence="1">
    <location>
        <begin position="82"/>
        <end position="117"/>
    </location>
</feature>